<keyword evidence="1" id="KW-0472">Membrane</keyword>
<name>A0ABP1HYK5_9EUKA</name>
<gene>
    <name evidence="2" type="ORF">HINF_LOCUS18657</name>
</gene>
<keyword evidence="1" id="KW-1133">Transmembrane helix</keyword>
<evidence type="ECO:0000313" key="3">
    <source>
        <dbReference type="Proteomes" id="UP001642409"/>
    </source>
</evidence>
<feature type="transmembrane region" description="Helical" evidence="1">
    <location>
        <begin position="62"/>
        <end position="84"/>
    </location>
</feature>
<sequence>MNNKLYCHNKSSKLFEIKPNERIKCVNRKHYNISYYQYGNYVYATDEQKICYVKSNLKLQQIFILGYGYVQLVYPGILVFYSSLHQRSHVILNMQNQQIVITKTKDCNLDDESSTSHLQKLFHDQPLQQPNLCDFSFQFQENASKLLIYHKLNAQTIKFKLTQQCIQSNVESVNQMIRETANFRTCLRFLISDAQTIII</sequence>
<accession>A0ABP1HYK5</accession>
<comment type="caution">
    <text evidence="2">The sequence shown here is derived from an EMBL/GenBank/DDBJ whole genome shotgun (WGS) entry which is preliminary data.</text>
</comment>
<reference evidence="2 3" key="1">
    <citation type="submission" date="2024-07" db="EMBL/GenBank/DDBJ databases">
        <authorList>
            <person name="Akdeniz Z."/>
        </authorList>
    </citation>
    <scope>NUCLEOTIDE SEQUENCE [LARGE SCALE GENOMIC DNA]</scope>
</reference>
<dbReference type="EMBL" id="CAXDID020000048">
    <property type="protein sequence ID" value="CAL6003968.1"/>
    <property type="molecule type" value="Genomic_DNA"/>
</dbReference>
<evidence type="ECO:0000256" key="1">
    <source>
        <dbReference type="SAM" id="Phobius"/>
    </source>
</evidence>
<evidence type="ECO:0000313" key="2">
    <source>
        <dbReference type="EMBL" id="CAL6003968.1"/>
    </source>
</evidence>
<protein>
    <submittedName>
        <fullName evidence="2">Hypothetical_protein</fullName>
    </submittedName>
</protein>
<proteinExistence type="predicted"/>
<dbReference type="Proteomes" id="UP001642409">
    <property type="component" value="Unassembled WGS sequence"/>
</dbReference>
<keyword evidence="1" id="KW-0812">Transmembrane</keyword>
<keyword evidence="3" id="KW-1185">Reference proteome</keyword>
<organism evidence="2 3">
    <name type="scientific">Hexamita inflata</name>
    <dbReference type="NCBI Taxonomy" id="28002"/>
    <lineage>
        <taxon>Eukaryota</taxon>
        <taxon>Metamonada</taxon>
        <taxon>Diplomonadida</taxon>
        <taxon>Hexamitidae</taxon>
        <taxon>Hexamitinae</taxon>
        <taxon>Hexamita</taxon>
    </lineage>
</organism>